<name>A0ABZ2RMR3_9BACT</name>
<feature type="signal peptide" evidence="2">
    <location>
        <begin position="1"/>
        <end position="22"/>
    </location>
</feature>
<organism evidence="3 4">
    <name type="scientific">[Mycoplasma] gypis</name>
    <dbReference type="NCBI Taxonomy" id="92404"/>
    <lineage>
        <taxon>Bacteria</taxon>
        <taxon>Bacillati</taxon>
        <taxon>Mycoplasmatota</taxon>
        <taxon>Mycoplasmoidales</taxon>
        <taxon>Metamycoplasmataceae</taxon>
        <taxon>Metamycoplasma</taxon>
    </lineage>
</organism>
<sequence>MKSNTKKVLTTVSLTAGFSAIAGLAVALSLVHEQKEVVYNFVKSNNIYEVLKAQSDRLQTKAQSESLTPQQKANYDNMINYANQLLKNKNASIKSMVALKNDMQFTEALDNVLNHNKDDDEINNSFNELKTFIKDTDFKNKLDTVFEDYKTSQQEDAKEVFTKQVNDLRNQQKDSINELESGIFTILENDIRFASLLKSKDLENRVLNTNQKLRNTLNSETLSNDTMQELALIFENTFNSSSQVQNKNYAQISSLMVQYQNKLNNVIDLIESSAIDDDNKKELTNQVNELKQNIFNFKALETLSSIGIEESLDEYVNNLYSEIENNFLNKEQLKNKYKEQILKIQNLQENSNPEIIKFTSKLLEKYNINEDDTKEDLLSKVSGIQKDSIDLFLLKSLVKKTNDIFSLNNSLKTFDNDRQNTLNNSLLEAQNSNDIEDALQKYSALYLNVESNSNLVNNLKSALKELKQQVEYSIDNHEFNGLNNQIKKDLESLKSDIDLALATAMPVEGVISKFKELSEKERLINKQELSNLINNSDNFLSKTVLDETRNNFTKLIENSKPLVDAFSGATREQLQFKIKEFKQQEEKIVIENSNNANENLASQVIKTVKNVFGEQRNETKESLIKNLEELETKARLVKEDSSLSFAEKQEQLNEINTTINAIKDRVEDYHDLDTLIPEANDLVAGLDEDTKQALSREVKLINALVEQANIDFKNPNTSDPQGTKEKLQKAINDLKEAKIQYNLNRVYKPAVDKTNDSFGPYRVNNADTPLEQKILSQLKELRDEYLNSETTDQRRKKIEEKIQKISESAESAALLEDQANKLASVIEKAELIKNNKPTKEIENSRENLQKAKDLIAKANEDGITSPEDYNKLTETLKQSKKDLDIAISLSKLHTEADELSKSLYKGEDSNISPYKNVNDAIQNLLNQRTQIVNTPKQNLTQEQVDSLTEKIEKQQKLAKKLNEALLKLKTIDPAENSIAYNSLKTVIENSIINEADATSDIQSKISKLNLAIERSQVIIDSEKSVDELSKVYTDEDRKKAIFADNIAATDEKLEQFKEILKNPESSLSALKVMKTKAEQETRKQKEAKEEIQTQFDKTKSSIEEKYQNLVNDAKSDNIVDENNEAALPKLKDLWEKYNEIKSNNATTQQQLDEILQKMDLAAKKDTFNFKKAKLEKEISKLADRQDPLADEIKQKMSDAVIALSKSVENESDSSSKGVQNVADKVKKLADLNSLLTKQNEALDRINELKAKPANDALVSPEALEKAIKDNYPSDSDTAKELETKIQNLGSKIIDSFSLEDSKNREKERISQSKEIFDNSVSDSLDPEFKSTIDSLFNNLSEENKAASSVTEVKEIDKKLDELNKKYEESRQLAKTVKDASTAVSNLPTDSEQLSPAEARIKELINTQITESQQMYGDLTIQDSEISDKKDTLNLLIEQLRRASNIKGSKDMLLEKLDLLTYPAGTGNFGEPSDRKEGFKKYITQLYNQSQDPNIKIEETTRITIEFDKIDKLLDAQKTKIAEQTTMLNTQGYSSHSWNYEIDAKNFADAILKSIPKFEVTNDKLKESNLKALKETLETSTSQINEVFVNRKEVMDFINGETTGLVDKVTESLKDTATSQTDEKYQLLKTKLETFFNKQSQEVNDLNFADLRQQNHTISEYENILEIISNHRKDANTIFSNLNIYKNIADSVKHAKDEIAKIESESDLNSNRVMQKEIARLNEQETGLIDKSEKMYANLNDSRVVLNQQVTKIETQVAKLYLVKAYYLKAKEIESNNVLEAAEKRPLNDILVTAFQEIQRNSSLNSADGFNALRVKYIDGSGSFSVSRAMENSLKLHNIIEEARTWQASDSSRENAKMKEYYKKLNQYIDKAIVDNSTIPSQYQRDNQLQTKDIAIQSINSNKEEIISKISDSFTGIIALIKKEKTVELNEQYTRANSLLNFIKTQFNLVSGTNNVSPLMPNFESDAVTPLNNINISSGQVLDDYNSKLATSKDLYKQQIIKLFTWQKNHLTSVANKLKKYIDLLKDGVTGNSDNLAPEMIALYQKITGTTNEELDSWNNTVAQALEAANIDPSDFRYLDNYRVEFLSIFKSKIDIISDIYQTLKSNSTAKMIQGKEQYTGFKAQFEDLSSSQDDSSANQIRNVLKLINKFNGTLQSNIENFLRDYPQLESLENNLTDNEESNIDYNVETHQDIEEQRKNTFNSYRDYAKTLVNIDNILNKILFGDSLDENSSLKHIFNDYIDKRTNFEQMLGFVANNQEPFNKFDTDNLDSNPYFAAINKAYFVQTSTAKAIQNDINTQLNLNTQSVPAELDLSTKAFKVIKNLRAWLLQKANLQYFFNFLRQNVNGQKYQNYDNIVTLDSSLTETFLQKLNEIPVSENTFTKNDKTYQYKVLNGQNGLLDLFKEFNILKTSSGLPLPYNLDNVKVYVYAEKPSSGNAEFAKVYLQSDTSIKKVALNLRFVYEPTAQQHDTEFNDVPSFEYDFENILVTFKTYDWMRVRKANFEGASDQAIQNNMTTSGLFSMNEAGWNKYTIVPNYLAAFMKNSFYELKTRGIGSFSDNATVSVDDADQKNPNNNASSPSFRVKFEYNDNFVYTFNGTNYKQYARSDGSKFVYWAPMETKLEIEGTKYKYSYYIDLAVPMVSTTDNTKFIIINLHQLFKGEVDTASDENFKITMGYGVNTSDQGQEGSEFRVVYPDFDSSPSAKTVEGTSISVNTSLTQEFLNNSYKQAQQWGLENNLPEAFARKLASSLTGRADRLGYVWDTRFLTETSKRWFNGAVSGQTDSGMYPGTVDFATKIKKFDIKLKLH</sequence>
<gene>
    <name evidence="3" type="ORF">WG616_03150</name>
</gene>
<feature type="coiled-coil region" evidence="1">
    <location>
        <begin position="1345"/>
        <end position="1379"/>
    </location>
</feature>
<dbReference type="Proteomes" id="UP001460679">
    <property type="component" value="Chromosome"/>
</dbReference>
<feature type="coiled-coil region" evidence="1">
    <location>
        <begin position="613"/>
        <end position="665"/>
    </location>
</feature>
<accession>A0ABZ2RMR3</accession>
<evidence type="ECO:0000313" key="3">
    <source>
        <dbReference type="EMBL" id="WXL28334.1"/>
    </source>
</evidence>
<dbReference type="EMBL" id="CP148066">
    <property type="protein sequence ID" value="WXL28334.1"/>
    <property type="molecule type" value="Genomic_DNA"/>
</dbReference>
<feature type="coiled-coil region" evidence="1">
    <location>
        <begin position="1070"/>
        <end position="1097"/>
    </location>
</feature>
<evidence type="ECO:0000256" key="1">
    <source>
        <dbReference type="SAM" id="Coils"/>
    </source>
</evidence>
<evidence type="ECO:0000256" key="2">
    <source>
        <dbReference type="SAM" id="SignalP"/>
    </source>
</evidence>
<feature type="coiled-coil region" evidence="1">
    <location>
        <begin position="815"/>
        <end position="861"/>
    </location>
</feature>
<evidence type="ECO:0008006" key="5">
    <source>
        <dbReference type="Google" id="ProtNLM"/>
    </source>
</evidence>
<keyword evidence="1" id="KW-0175">Coiled coil</keyword>
<protein>
    <recommendedName>
        <fullName evidence="5">ECM-binding protein homolog</fullName>
    </recommendedName>
</protein>
<keyword evidence="4" id="KW-1185">Reference proteome</keyword>
<reference evidence="3" key="1">
    <citation type="submission" date="2024-03" db="EMBL/GenBank/DDBJ databases">
        <title>Complete genome sequence of Mycoplasma gypis type strain B1/T1.</title>
        <authorList>
            <person name="Spergser J."/>
        </authorList>
    </citation>
    <scope>NUCLEOTIDE SEQUENCE [LARGE SCALE GENOMIC DNA]</scope>
    <source>
        <strain evidence="3">B1/T1</strain>
    </source>
</reference>
<feature type="chain" id="PRO_5045820884" description="ECM-binding protein homolog" evidence="2">
    <location>
        <begin position="23"/>
        <end position="2808"/>
    </location>
</feature>
<keyword evidence="2" id="KW-0732">Signal</keyword>
<dbReference type="RefSeq" id="WP_205499425.1">
    <property type="nucleotide sequence ID" value="NZ_CP148066.1"/>
</dbReference>
<feature type="coiled-coil region" evidence="1">
    <location>
        <begin position="449"/>
        <end position="503"/>
    </location>
</feature>
<feature type="coiled-coil region" evidence="1">
    <location>
        <begin position="273"/>
        <end position="350"/>
    </location>
</feature>
<feature type="coiled-coil region" evidence="1">
    <location>
        <begin position="937"/>
        <end position="971"/>
    </location>
</feature>
<evidence type="ECO:0000313" key="4">
    <source>
        <dbReference type="Proteomes" id="UP001460679"/>
    </source>
</evidence>
<proteinExistence type="predicted"/>